<accession>A0A0F8XWI2</accession>
<comment type="caution">
    <text evidence="1">The sequence shown here is derived from an EMBL/GenBank/DDBJ whole genome shotgun (WGS) entry which is preliminary data.</text>
</comment>
<dbReference type="EMBL" id="LAZR01056831">
    <property type="protein sequence ID" value="KKK73333.1"/>
    <property type="molecule type" value="Genomic_DNA"/>
</dbReference>
<gene>
    <name evidence="1" type="ORF">LCGC14_2894870</name>
</gene>
<reference evidence="1" key="1">
    <citation type="journal article" date="2015" name="Nature">
        <title>Complex archaea that bridge the gap between prokaryotes and eukaryotes.</title>
        <authorList>
            <person name="Spang A."/>
            <person name="Saw J.H."/>
            <person name="Jorgensen S.L."/>
            <person name="Zaremba-Niedzwiedzka K."/>
            <person name="Martijn J."/>
            <person name="Lind A.E."/>
            <person name="van Eijk R."/>
            <person name="Schleper C."/>
            <person name="Guy L."/>
            <person name="Ettema T.J."/>
        </authorList>
    </citation>
    <scope>NUCLEOTIDE SEQUENCE</scope>
</reference>
<evidence type="ECO:0008006" key="2">
    <source>
        <dbReference type="Google" id="ProtNLM"/>
    </source>
</evidence>
<name>A0A0F8XWI2_9ZZZZ</name>
<sequence length="64" mass="7428">MGRKDLSLEPHNTKAKSPTCDSEYNAWWYEENGGVLVYIDAYPLMELKIPWSTLRNALKRKDSP</sequence>
<proteinExistence type="predicted"/>
<protein>
    <recommendedName>
        <fullName evidence="2">DUF3298 domain-containing protein</fullName>
    </recommendedName>
</protein>
<evidence type="ECO:0000313" key="1">
    <source>
        <dbReference type="EMBL" id="KKK73333.1"/>
    </source>
</evidence>
<organism evidence="1">
    <name type="scientific">marine sediment metagenome</name>
    <dbReference type="NCBI Taxonomy" id="412755"/>
    <lineage>
        <taxon>unclassified sequences</taxon>
        <taxon>metagenomes</taxon>
        <taxon>ecological metagenomes</taxon>
    </lineage>
</organism>
<dbReference type="AlphaFoldDB" id="A0A0F8XWI2"/>